<dbReference type="InterPro" id="IPR002318">
    <property type="entry name" value="Ala-tRNA-lgiase_IIc"/>
</dbReference>
<dbReference type="InterPro" id="IPR018162">
    <property type="entry name" value="Ala-tRNA-ligase_IIc_anticod-bd"/>
</dbReference>
<dbReference type="Proteomes" id="UP001162060">
    <property type="component" value="Unassembled WGS sequence"/>
</dbReference>
<comment type="caution">
    <text evidence="12">The sequence shown here is derived from an EMBL/GenBank/DDBJ whole genome shotgun (WGS) entry which is preliminary data.</text>
</comment>
<keyword evidence="9" id="KW-0862">Zinc</keyword>
<dbReference type="GO" id="GO:0005739">
    <property type="term" value="C:mitochondrion"/>
    <property type="evidence" value="ECO:0007669"/>
    <property type="project" value="UniProtKB-SubCell"/>
</dbReference>
<keyword evidence="9" id="KW-0479">Metal-binding</keyword>
<dbReference type="Gene3D" id="3.10.310.40">
    <property type="match status" value="1"/>
</dbReference>
<feature type="coiled-coil region" evidence="10">
    <location>
        <begin position="802"/>
        <end position="829"/>
    </location>
</feature>
<dbReference type="PRINTS" id="PR00980">
    <property type="entry name" value="TRNASYNTHALA"/>
</dbReference>
<comment type="subunit">
    <text evidence="9">Monomer.</text>
</comment>
<dbReference type="GO" id="GO:0008270">
    <property type="term" value="F:zinc ion binding"/>
    <property type="evidence" value="ECO:0007669"/>
    <property type="project" value="UniProtKB-UniRule"/>
</dbReference>
<dbReference type="GO" id="GO:0002161">
    <property type="term" value="F:aminoacyl-tRNA deacylase activity"/>
    <property type="evidence" value="ECO:0007669"/>
    <property type="project" value="TreeGrafter"/>
</dbReference>
<dbReference type="SUPFAM" id="SSF101353">
    <property type="entry name" value="Putative anticodon-binding domain of alanyl-tRNA synthetase (AlaRS)"/>
    <property type="match status" value="1"/>
</dbReference>
<evidence type="ECO:0000256" key="6">
    <source>
        <dbReference type="ARBA" id="ARBA00022884"/>
    </source>
</evidence>
<dbReference type="InterPro" id="IPR023033">
    <property type="entry name" value="Ala_tRNA_ligase_euk/bac"/>
</dbReference>
<dbReference type="InterPro" id="IPR045864">
    <property type="entry name" value="aa-tRNA-synth_II/BPL/LPL"/>
</dbReference>
<dbReference type="Pfam" id="PF07973">
    <property type="entry name" value="tRNA_SAD"/>
    <property type="match status" value="1"/>
</dbReference>
<dbReference type="SUPFAM" id="SSF55681">
    <property type="entry name" value="Class II aaRS and biotin synthetases"/>
    <property type="match status" value="1"/>
</dbReference>
<dbReference type="Gene3D" id="3.30.930.10">
    <property type="entry name" value="Bira Bifunctional Protein, Domain 2"/>
    <property type="match status" value="1"/>
</dbReference>
<proteinExistence type="inferred from homology"/>
<dbReference type="SUPFAM" id="SSF50447">
    <property type="entry name" value="Translation proteins"/>
    <property type="match status" value="1"/>
</dbReference>
<dbReference type="Gene3D" id="3.30.54.20">
    <property type="match status" value="1"/>
</dbReference>
<dbReference type="SUPFAM" id="SSF55186">
    <property type="entry name" value="ThrRS/AlaRS common domain"/>
    <property type="match status" value="1"/>
</dbReference>
<keyword evidence="6 9" id="KW-0694">RNA-binding</keyword>
<dbReference type="InterPro" id="IPR018165">
    <property type="entry name" value="Ala-tRNA-synth_IIc_core"/>
</dbReference>
<feature type="domain" description="Alanyl-transfer RNA synthetases family profile" evidence="11">
    <location>
        <begin position="23"/>
        <end position="779"/>
    </location>
</feature>
<comment type="subcellular location">
    <subcellularLocation>
        <location evidence="9">Mitochondrion</location>
    </subcellularLocation>
    <subcellularLocation>
        <location evidence="9">Cytoplasm</location>
    </subcellularLocation>
</comment>
<dbReference type="SMART" id="SM00863">
    <property type="entry name" value="tRNA_SAD"/>
    <property type="match status" value="1"/>
</dbReference>
<evidence type="ECO:0000256" key="8">
    <source>
        <dbReference type="ARBA" id="ARBA00023146"/>
    </source>
</evidence>
<dbReference type="Gene3D" id="6.10.250.550">
    <property type="match status" value="1"/>
</dbReference>
<evidence type="ECO:0000256" key="2">
    <source>
        <dbReference type="ARBA" id="ARBA00022555"/>
    </source>
</evidence>
<evidence type="ECO:0000313" key="12">
    <source>
        <dbReference type="EMBL" id="CAK7937890.1"/>
    </source>
</evidence>
<keyword evidence="3 9" id="KW-0436">Ligase</keyword>
<keyword evidence="8 9" id="KW-0030">Aminoacyl-tRNA synthetase</keyword>
<evidence type="ECO:0000256" key="9">
    <source>
        <dbReference type="HAMAP-Rule" id="MF_03133"/>
    </source>
</evidence>
<dbReference type="PANTHER" id="PTHR11777:SF9">
    <property type="entry name" value="ALANINE--TRNA LIGASE, CYTOPLASMIC"/>
    <property type="match status" value="1"/>
</dbReference>
<evidence type="ECO:0000256" key="5">
    <source>
        <dbReference type="ARBA" id="ARBA00022840"/>
    </source>
</evidence>
<feature type="binding site" evidence="9">
    <location>
        <position position="625"/>
    </location>
    <ligand>
        <name>Zn(2+)</name>
        <dbReference type="ChEBI" id="CHEBI:29105"/>
    </ligand>
</feature>
<dbReference type="InterPro" id="IPR009000">
    <property type="entry name" value="Transl_B-barrel_sf"/>
</dbReference>
<evidence type="ECO:0000256" key="10">
    <source>
        <dbReference type="SAM" id="Coils"/>
    </source>
</evidence>
<dbReference type="AlphaFoldDB" id="A0AAV1UWL7"/>
<dbReference type="InterPro" id="IPR012947">
    <property type="entry name" value="tRNA_SAD"/>
</dbReference>
<comment type="function">
    <text evidence="9">Catalyzes the attachment of alanine to tRNA(Ala) in a two-step reaction: alanine is first activated by ATP to form Ala-AMP and then transferred to the acceptor end of tRNA(Ala). Also edits incorrectly charged tRNA(Ala) via its editing domain.</text>
</comment>
<dbReference type="PANTHER" id="PTHR11777">
    <property type="entry name" value="ALANYL-TRNA SYNTHETASE"/>
    <property type="match status" value="1"/>
</dbReference>
<dbReference type="InterPro" id="IPR018164">
    <property type="entry name" value="Ala-tRNA-synth_IIc_N"/>
</dbReference>
<dbReference type="GO" id="GO:0005524">
    <property type="term" value="F:ATP binding"/>
    <property type="evidence" value="ECO:0007669"/>
    <property type="project" value="UniProtKB-UniRule"/>
</dbReference>
<dbReference type="GO" id="GO:0070143">
    <property type="term" value="P:mitochondrial alanyl-tRNA aminoacylation"/>
    <property type="evidence" value="ECO:0007669"/>
    <property type="project" value="UniProtKB-UniRule"/>
</dbReference>
<dbReference type="HAMAP" id="MF_00036_B">
    <property type="entry name" value="Ala_tRNA_synth_B"/>
    <property type="match status" value="1"/>
</dbReference>
<dbReference type="CDD" id="cd00673">
    <property type="entry name" value="AlaRS_core"/>
    <property type="match status" value="1"/>
</dbReference>
<keyword evidence="7 9" id="KW-0648">Protein biosynthesis</keyword>
<dbReference type="InterPro" id="IPR018163">
    <property type="entry name" value="Thr/Ala-tRNA-synth_IIc_edit"/>
</dbReference>
<comment type="domain">
    <text evidence="9">Consists of three domains; the N-terminal catalytic domain, the editing domain and the C-terminal C-Ala domain. The editing domain removes incorrectly charged amino acids, while the C-Ala domain, along with tRNA(Ala), serves as a bridge to cooperatively bring together the editing and aminoacylation centers thus stimulating deacylation of misacylated tRNAs.</text>
</comment>
<evidence type="ECO:0000313" key="13">
    <source>
        <dbReference type="Proteomes" id="UP001162060"/>
    </source>
</evidence>
<protein>
    <recommendedName>
        <fullName evidence="9">Alanine--tRNA ligase</fullName>
        <ecNumber evidence="9">6.1.1.7</ecNumber>
    </recommendedName>
    <alternativeName>
        <fullName evidence="9">Alanyl-tRNA synthetase</fullName>
        <shortName evidence="9">AlaRS</shortName>
    </alternativeName>
</protein>
<dbReference type="InterPro" id="IPR050058">
    <property type="entry name" value="Ala-tRNA_ligase"/>
</dbReference>
<comment type="similarity">
    <text evidence="1">Belongs to the class-II aminoacyl-tRNA synthetase family. Alax-L subfamily.</text>
</comment>
<comment type="cofactor">
    <cofactor evidence="9">
        <name>Zn(2+)</name>
        <dbReference type="ChEBI" id="CHEBI:29105"/>
    </cofactor>
    <text evidence="9">Binds 1 zinc ion per subunit.</text>
</comment>
<keyword evidence="2 9" id="KW-0820">tRNA-binding</keyword>
<feature type="binding site" evidence="9">
    <location>
        <position position="621"/>
    </location>
    <ligand>
        <name>Zn(2+)</name>
        <dbReference type="ChEBI" id="CHEBI:29105"/>
    </ligand>
</feature>
<dbReference type="Gene3D" id="2.40.30.130">
    <property type="match status" value="1"/>
</dbReference>
<comment type="catalytic activity">
    <reaction evidence="9">
        <text>tRNA(Ala) + L-alanine + ATP = L-alanyl-tRNA(Ala) + AMP + diphosphate</text>
        <dbReference type="Rhea" id="RHEA:12540"/>
        <dbReference type="Rhea" id="RHEA-COMP:9657"/>
        <dbReference type="Rhea" id="RHEA-COMP:9923"/>
        <dbReference type="ChEBI" id="CHEBI:30616"/>
        <dbReference type="ChEBI" id="CHEBI:33019"/>
        <dbReference type="ChEBI" id="CHEBI:57972"/>
        <dbReference type="ChEBI" id="CHEBI:78442"/>
        <dbReference type="ChEBI" id="CHEBI:78497"/>
        <dbReference type="ChEBI" id="CHEBI:456215"/>
        <dbReference type="EC" id="6.1.1.7"/>
    </reaction>
</comment>
<feature type="binding site" evidence="9">
    <location>
        <position position="736"/>
    </location>
    <ligand>
        <name>Zn(2+)</name>
        <dbReference type="ChEBI" id="CHEBI:29105"/>
    </ligand>
</feature>
<dbReference type="NCBIfam" id="TIGR00344">
    <property type="entry name" value="alaS"/>
    <property type="match status" value="1"/>
</dbReference>
<evidence type="ECO:0000259" key="11">
    <source>
        <dbReference type="PROSITE" id="PS50860"/>
    </source>
</evidence>
<keyword evidence="9" id="KW-0496">Mitochondrion</keyword>
<dbReference type="EMBL" id="CAKLBY020000228">
    <property type="protein sequence ID" value="CAK7937890.1"/>
    <property type="molecule type" value="Genomic_DNA"/>
</dbReference>
<organism evidence="12 13">
    <name type="scientific">Peronospora matthiolae</name>
    <dbReference type="NCBI Taxonomy" id="2874970"/>
    <lineage>
        <taxon>Eukaryota</taxon>
        <taxon>Sar</taxon>
        <taxon>Stramenopiles</taxon>
        <taxon>Oomycota</taxon>
        <taxon>Peronosporomycetes</taxon>
        <taxon>Peronosporales</taxon>
        <taxon>Peronosporaceae</taxon>
        <taxon>Peronospora</taxon>
    </lineage>
</organism>
<reference evidence="12" key="1">
    <citation type="submission" date="2024-01" db="EMBL/GenBank/DDBJ databases">
        <authorList>
            <person name="Webb A."/>
        </authorList>
    </citation>
    <scope>NUCLEOTIDE SEQUENCE</scope>
    <source>
        <strain evidence="12">Pm1</strain>
    </source>
</reference>
<evidence type="ECO:0000256" key="3">
    <source>
        <dbReference type="ARBA" id="ARBA00022598"/>
    </source>
</evidence>
<sequence length="942" mass="102351">MMLRLSKCVHLPSTSSTRAVHASASDDIRSSFLRFFQAQGHHVVPSASLVPPDNDSSLLFVNAGMVPFKQAFLGLDGGAESRGFSRATSAQRCVRAGGKHNDLDQVGLTRRHHTMFEMLGNFSFGDYFKEQTIAMCWRFLTEELDLSVDRLHVTVLKSDLETCQLWKQISGLPDHKIRKLDERDNFWAMGDSGPCGPCSEVFWDLGDHINDPDERFLELWNLVFMQFFRNEGSSKLQALPTCCVDTGMGLERLASVLQGVPSNYHTDMFVPLLEEVASVLDARRSSTSRPSFSTMLEEEIDPRNNLFGTGKEIQTLRVISDHLRATYALLHDGVFPSNVGRGYVLRRIIRRAIRHAQQLDVVSGTDSTLASVVVPAWAETSGFQQMRAVVLNEEKAFGKMLHDNRGVIEKVFSKTNTILSGADAFRLYDTYGIPLDITQVLAEEKGLAVDVEGYKTIVKNQKQRSSDCGIFTGQQRKPSRCAKQSSAVQEKAAVSTFVGYQQLSVRDARILDSWPHLNDKDEVPTGFSVILDRCPFYPEGGGQAGDRGRLVIISADGTQRTSISVDDATKVHGEAIALNCSLPQGMAFADVTGLLFPADNSGPIVEAHVDRKFRSGCAVHHTATHLLQRALKVELGEHVTQAGSQVTSDRLRFDFTHFGALSVEELASVEARVNQFAAAELDVRTVQLTRREAECSGAICNFGDKYGDIVRVVHVGGCGDATEAGAADMPVSSEFCGGTHVSNAREVFPFVLVSEGSVAAGTRRVEAVAGFAGARYLQAKAQTLSEVADQLSTTPAKVVERVTKMQKQMKQLESQLQALGDALATLRSTPVAVGPLFGSVGAPQVELHALDVAGVSDTSKILKRRAEFLAKQSAPGTVLLLTLGSQIACFANANAEVHAGKLLQQVVKPLGGRGGGNARFAQGSVPADLVPLDIARHVLNKA</sequence>
<feature type="binding site" evidence="9">
    <location>
        <position position="740"/>
    </location>
    <ligand>
        <name>Zn(2+)</name>
        <dbReference type="ChEBI" id="CHEBI:29105"/>
    </ligand>
</feature>
<keyword evidence="4 9" id="KW-0547">Nucleotide-binding</keyword>
<keyword evidence="9" id="KW-0963">Cytoplasm</keyword>
<keyword evidence="5 9" id="KW-0067">ATP-binding</keyword>
<accession>A0AAV1UWL7</accession>
<dbReference type="PROSITE" id="PS50860">
    <property type="entry name" value="AA_TRNA_LIGASE_II_ALA"/>
    <property type="match status" value="1"/>
</dbReference>
<dbReference type="GO" id="GO:0000049">
    <property type="term" value="F:tRNA binding"/>
    <property type="evidence" value="ECO:0007669"/>
    <property type="project" value="UniProtKB-KW"/>
</dbReference>
<keyword evidence="10" id="KW-0175">Coiled coil</keyword>
<evidence type="ECO:0000256" key="7">
    <source>
        <dbReference type="ARBA" id="ARBA00022917"/>
    </source>
</evidence>
<dbReference type="FunFam" id="3.30.980.10:FF:000004">
    <property type="entry name" value="Alanine--tRNA ligase, cytoplasmic"/>
    <property type="match status" value="1"/>
</dbReference>
<evidence type="ECO:0000256" key="1">
    <source>
        <dbReference type="ARBA" id="ARBA00008429"/>
    </source>
</evidence>
<dbReference type="Pfam" id="PF01411">
    <property type="entry name" value="tRNA-synt_2c"/>
    <property type="match status" value="1"/>
</dbReference>
<evidence type="ECO:0000256" key="4">
    <source>
        <dbReference type="ARBA" id="ARBA00022741"/>
    </source>
</evidence>
<name>A0AAV1UWL7_9STRA</name>
<dbReference type="GO" id="GO:0004813">
    <property type="term" value="F:alanine-tRNA ligase activity"/>
    <property type="evidence" value="ECO:0007669"/>
    <property type="project" value="UniProtKB-UniRule"/>
</dbReference>
<dbReference type="FunFam" id="3.30.930.10:FF:000004">
    <property type="entry name" value="Alanine--tRNA ligase"/>
    <property type="match status" value="1"/>
</dbReference>
<dbReference type="Gene3D" id="3.30.980.10">
    <property type="entry name" value="Threonyl-trna Synthetase, Chain A, domain 2"/>
    <property type="match status" value="1"/>
</dbReference>
<gene>
    <name evidence="12" type="ORF">PM001_LOCUS23040</name>
</gene>
<dbReference type="EC" id="6.1.1.7" evidence="9"/>